<dbReference type="EMBL" id="CAJNIZ010043010">
    <property type="protein sequence ID" value="CAE7647029.1"/>
    <property type="molecule type" value="Genomic_DNA"/>
</dbReference>
<keyword evidence="3" id="KW-1185">Reference proteome</keyword>
<evidence type="ECO:0000256" key="1">
    <source>
        <dbReference type="SAM" id="MobiDB-lite"/>
    </source>
</evidence>
<dbReference type="Proteomes" id="UP000649617">
    <property type="component" value="Unassembled WGS sequence"/>
</dbReference>
<feature type="compositionally biased region" description="Basic and acidic residues" evidence="1">
    <location>
        <begin position="240"/>
        <end position="255"/>
    </location>
</feature>
<proteinExistence type="predicted"/>
<name>A0A812VKY1_SYMPI</name>
<feature type="compositionally biased region" description="Polar residues" evidence="1">
    <location>
        <begin position="226"/>
        <end position="239"/>
    </location>
</feature>
<dbReference type="AlphaFoldDB" id="A0A812VKY1"/>
<protein>
    <recommendedName>
        <fullName evidence="4">SGNH hydrolase-type esterase domain-containing protein</fullName>
    </recommendedName>
</protein>
<feature type="region of interest" description="Disordered" evidence="1">
    <location>
        <begin position="180"/>
        <end position="214"/>
    </location>
</feature>
<comment type="caution">
    <text evidence="2">The sequence shown here is derived from an EMBL/GenBank/DDBJ whole genome shotgun (WGS) entry which is preliminary data.</text>
</comment>
<accession>A0A812VKY1</accession>
<dbReference type="OrthoDB" id="425497at2759"/>
<organism evidence="2 3">
    <name type="scientific">Symbiodinium pilosum</name>
    <name type="common">Dinoflagellate</name>
    <dbReference type="NCBI Taxonomy" id="2952"/>
    <lineage>
        <taxon>Eukaryota</taxon>
        <taxon>Sar</taxon>
        <taxon>Alveolata</taxon>
        <taxon>Dinophyceae</taxon>
        <taxon>Suessiales</taxon>
        <taxon>Symbiodiniaceae</taxon>
        <taxon>Symbiodinium</taxon>
    </lineage>
</organism>
<evidence type="ECO:0000313" key="3">
    <source>
        <dbReference type="Proteomes" id="UP000649617"/>
    </source>
</evidence>
<feature type="non-terminal residue" evidence="2">
    <location>
        <position position="279"/>
    </location>
</feature>
<reference evidence="2" key="1">
    <citation type="submission" date="2021-02" db="EMBL/GenBank/DDBJ databases">
        <authorList>
            <person name="Dougan E. K."/>
            <person name="Rhodes N."/>
            <person name="Thang M."/>
            <person name="Chan C."/>
        </authorList>
    </citation>
    <scope>NUCLEOTIDE SEQUENCE</scope>
</reference>
<feature type="compositionally biased region" description="Basic and acidic residues" evidence="1">
    <location>
        <begin position="180"/>
        <end position="213"/>
    </location>
</feature>
<sequence length="279" mass="32808">MDEERYQLLGDSSLYTKSGKKKRPLKGELEQMLGAPTEVTYKAGGGASYILEALKAMPRCRCLGISYFGNDVLRGNLKRWQLETWAQIVDIAHVKADYVVFLVAGSYERYRGTLLDPRPAYDDNLEEIRHFLRMRECDVTSGRKDIRQWPLADDEVHFASSAKEDICCFWKKSFDRMCPPEDRPRYPTRGERKRQREAAHVEHAGPHEDEPHWHNHWRHQTTWDSNDGWWQQRSQNGQSSRHDARGYEDQELHRGDSKRRRTSGSDTVEEWPASWWDRD</sequence>
<feature type="region of interest" description="Disordered" evidence="1">
    <location>
        <begin position="226"/>
        <end position="279"/>
    </location>
</feature>
<evidence type="ECO:0000313" key="2">
    <source>
        <dbReference type="EMBL" id="CAE7647029.1"/>
    </source>
</evidence>
<evidence type="ECO:0008006" key="4">
    <source>
        <dbReference type="Google" id="ProtNLM"/>
    </source>
</evidence>
<gene>
    <name evidence="2" type="ORF">SPIL2461_LOCUS17212</name>
</gene>